<keyword evidence="3" id="KW-0328">Glycosyltransferase</keyword>
<comment type="caution">
    <text evidence="11">The sequence shown here is derived from an EMBL/GenBank/DDBJ whole genome shotgun (WGS) entry which is preliminary data.</text>
</comment>
<comment type="pathway">
    <text evidence="7">Carotenoid biosynthesis; staphyloxanthin biosynthesis; staphyloxanthin from farnesyl diphosphate: step 4/5.</text>
</comment>
<dbReference type="PANTHER" id="PTHR43646:SF2">
    <property type="entry name" value="GLYCOSYLTRANSFERASE 2-LIKE DOMAIN-CONTAINING PROTEIN"/>
    <property type="match status" value="1"/>
</dbReference>
<feature type="domain" description="Glycosyltransferase 2-like" evidence="10">
    <location>
        <begin position="3"/>
        <end position="126"/>
    </location>
</feature>
<dbReference type="GO" id="GO:0005886">
    <property type="term" value="C:plasma membrane"/>
    <property type="evidence" value="ECO:0007669"/>
    <property type="project" value="UniProtKB-SubCell"/>
</dbReference>
<comment type="similarity">
    <text evidence="8">Belongs to the glycosyltransferase 2 family. CrtQ subfamily.</text>
</comment>
<evidence type="ECO:0000259" key="10">
    <source>
        <dbReference type="Pfam" id="PF00535"/>
    </source>
</evidence>
<comment type="subcellular location">
    <subcellularLocation>
        <location evidence="1">Cell membrane</location>
    </subcellularLocation>
</comment>
<dbReference type="PANTHER" id="PTHR43646">
    <property type="entry name" value="GLYCOSYLTRANSFERASE"/>
    <property type="match status" value="1"/>
</dbReference>
<organism evidence="11 12">
    <name type="scientific">Jiangella asiatica</name>
    <dbReference type="NCBI Taxonomy" id="2530372"/>
    <lineage>
        <taxon>Bacteria</taxon>
        <taxon>Bacillati</taxon>
        <taxon>Actinomycetota</taxon>
        <taxon>Actinomycetes</taxon>
        <taxon>Jiangellales</taxon>
        <taxon>Jiangellaceae</taxon>
        <taxon>Jiangella</taxon>
    </lineage>
</organism>
<dbReference type="Gene3D" id="3.90.550.10">
    <property type="entry name" value="Spore Coat Polysaccharide Biosynthesis Protein SpsA, Chain A"/>
    <property type="match status" value="1"/>
</dbReference>
<dbReference type="RefSeq" id="WP_131900870.1">
    <property type="nucleotide sequence ID" value="NZ_SMKZ01000063.1"/>
</dbReference>
<evidence type="ECO:0000313" key="11">
    <source>
        <dbReference type="EMBL" id="TDD98947.1"/>
    </source>
</evidence>
<dbReference type="InterPro" id="IPR001173">
    <property type="entry name" value="Glyco_trans_2-like"/>
</dbReference>
<sequence>MTSIVIPAHNEERVLGRLLSALLADAAPTELDVVVVANGCTDTTAEVAAGFGQVRVVETPVPSKSGALGLGDAAARGYPRLYVDADVVLRTADVRALCRALSTLGVLAAGPVRRLPMDGVRWPVRWYYDVWQRLPAVRDELFGRGAIALSEDGHARLGDWGDVMSDDLAVAMSFGPDQRVIAQDAIVEIRPPRTYADLLRRRVRAMTGNSQLVTGPRPAGVRPPPRTGGRELFRLAAADPRLAPKVALFLATAVVARLRARRANPDTWLRDESSRTP</sequence>
<evidence type="ECO:0000256" key="5">
    <source>
        <dbReference type="ARBA" id="ARBA00023136"/>
    </source>
</evidence>
<dbReference type="Proteomes" id="UP000294739">
    <property type="component" value="Unassembled WGS sequence"/>
</dbReference>
<keyword evidence="4 11" id="KW-0808">Transferase</keyword>
<evidence type="ECO:0000256" key="4">
    <source>
        <dbReference type="ARBA" id="ARBA00022679"/>
    </source>
</evidence>
<keyword evidence="2" id="KW-1003">Cell membrane</keyword>
<evidence type="ECO:0000256" key="9">
    <source>
        <dbReference type="ARBA" id="ARBA00040345"/>
    </source>
</evidence>
<evidence type="ECO:0000256" key="3">
    <source>
        <dbReference type="ARBA" id="ARBA00022676"/>
    </source>
</evidence>
<evidence type="ECO:0000313" key="12">
    <source>
        <dbReference type="Proteomes" id="UP000294739"/>
    </source>
</evidence>
<dbReference type="InParanoid" id="A0A4V2YZY6"/>
<evidence type="ECO:0000256" key="8">
    <source>
        <dbReference type="ARBA" id="ARBA00038120"/>
    </source>
</evidence>
<dbReference type="EMBL" id="SMKZ01000063">
    <property type="protein sequence ID" value="TDD98947.1"/>
    <property type="molecule type" value="Genomic_DNA"/>
</dbReference>
<dbReference type="OrthoDB" id="9771846at2"/>
<evidence type="ECO:0000256" key="2">
    <source>
        <dbReference type="ARBA" id="ARBA00022475"/>
    </source>
</evidence>
<dbReference type="AlphaFoldDB" id="A0A4V2YZY6"/>
<name>A0A4V2YZY6_9ACTN</name>
<dbReference type="GO" id="GO:0016757">
    <property type="term" value="F:glycosyltransferase activity"/>
    <property type="evidence" value="ECO:0007669"/>
    <property type="project" value="UniProtKB-KW"/>
</dbReference>
<keyword evidence="12" id="KW-1185">Reference proteome</keyword>
<proteinExistence type="inferred from homology"/>
<dbReference type="Pfam" id="PF00535">
    <property type="entry name" value="Glycos_transf_2"/>
    <property type="match status" value="1"/>
</dbReference>
<keyword evidence="5" id="KW-0472">Membrane</keyword>
<evidence type="ECO:0000256" key="7">
    <source>
        <dbReference type="ARBA" id="ARBA00037904"/>
    </source>
</evidence>
<gene>
    <name evidence="11" type="ORF">E1269_28110</name>
</gene>
<evidence type="ECO:0000256" key="1">
    <source>
        <dbReference type="ARBA" id="ARBA00004236"/>
    </source>
</evidence>
<evidence type="ECO:0000256" key="6">
    <source>
        <dbReference type="ARBA" id="ARBA00037281"/>
    </source>
</evidence>
<accession>A0A4V2YZY6</accession>
<dbReference type="SUPFAM" id="SSF53448">
    <property type="entry name" value="Nucleotide-diphospho-sugar transferases"/>
    <property type="match status" value="1"/>
</dbReference>
<protein>
    <recommendedName>
        <fullName evidence="9">4,4'-diaponeurosporenoate glycosyltransferase</fullName>
    </recommendedName>
</protein>
<comment type="function">
    <text evidence="6">Catalyzes the glycosylation of 4,4'-diaponeurosporenoate, i.e. the esterification of glucose at the C1'' position with the carboxyl group of 4,4'-diaponeurosporenic acid, to form glycosyl-4,4'-diaponeurosporenoate. This is a step in the biosynthesis of staphyloxanthin, an orange pigment present in most staphylococci strains.</text>
</comment>
<reference evidence="11 12" key="1">
    <citation type="submission" date="2019-03" db="EMBL/GenBank/DDBJ databases">
        <title>Draft genome sequences of novel Actinobacteria.</title>
        <authorList>
            <person name="Sahin N."/>
            <person name="Ay H."/>
            <person name="Saygin H."/>
        </authorList>
    </citation>
    <scope>NUCLEOTIDE SEQUENCE [LARGE SCALE GENOMIC DNA]</scope>
    <source>
        <strain evidence="11 12">5K138</strain>
    </source>
</reference>
<dbReference type="InterPro" id="IPR029044">
    <property type="entry name" value="Nucleotide-diphossugar_trans"/>
</dbReference>